<dbReference type="Proteomes" id="UP000005237">
    <property type="component" value="Unassembled WGS sequence"/>
</dbReference>
<evidence type="ECO:0000313" key="2">
    <source>
        <dbReference type="EnsemblMetazoa" id="CJA03536.1"/>
    </source>
</evidence>
<sequence>MLCLATLAGWWEEGRKGGTSGLAPRTHHWSLTHAVSLLCPSNPNPTSLSLGSHATRPGESNRMASESIKKKTCEWRGCKISRTVSFKTIEDVLEHVILEHIPKIVEDEDGEEMVVCEWQHCEMGTTRGCLEKKTDWMKNHFKTRHAKTAKTFKCLFKGCKVIRGTSQEIETHVRTCHPMIKRKTESKEVTPKPLPGPVKPPNRVWRIVDGRPIWDEQPIVTKKTIVHYDDGPRYIFPAGCGRCNYFSDESELASDEEWEHILYDDSEESRQKSWRPPEHYNPRMGPSFVEIPKWYDVNHPPDTDSDEEERRSRPRRVKRKKAIKELAKRDRLHRAVEKIAAVKERAIEEKNVKKEEKKKEEEESQFIGSFWHNYLLGLKASKLEDEPEPERELSAPPELIMEPKKLLRKAKLGEMPTLTAHYDEDSEPDEIIIKSDKLKRPRTPKSLKKRPSRACRTNYSLCEIDEEIEAFEVTMDFAPNIFDLATKSELKRARPHKSIEEPKSFLKIIKSSPKSLSRPSRACRVLGSMEEVPFDVEIGVEFEFEKPIRKKRAKDDNNNNYYNNDKKRQKIR</sequence>
<name>A0A8R1HJI4_CAEJA</name>
<protein>
    <recommendedName>
        <fullName evidence="4">C2H2-type domain-containing protein</fullName>
    </recommendedName>
</protein>
<accession>A0A8R1HJI4</accession>
<evidence type="ECO:0008006" key="4">
    <source>
        <dbReference type="Google" id="ProtNLM"/>
    </source>
</evidence>
<feature type="region of interest" description="Disordered" evidence="1">
    <location>
        <begin position="553"/>
        <end position="572"/>
    </location>
</feature>
<dbReference type="EnsemblMetazoa" id="CJA03536.1">
    <property type="protein sequence ID" value="CJA03536.1"/>
    <property type="gene ID" value="WBGene00122740"/>
</dbReference>
<feature type="region of interest" description="Disordered" evidence="1">
    <location>
        <begin position="294"/>
        <end position="320"/>
    </location>
</feature>
<evidence type="ECO:0000256" key="1">
    <source>
        <dbReference type="SAM" id="MobiDB-lite"/>
    </source>
</evidence>
<dbReference type="AlphaFoldDB" id="A0A8R1HJI4"/>
<reference evidence="3" key="1">
    <citation type="submission" date="2010-08" db="EMBL/GenBank/DDBJ databases">
        <authorList>
            <consortium name="Caenorhabditis japonica Sequencing Consortium"/>
            <person name="Wilson R.K."/>
        </authorList>
    </citation>
    <scope>NUCLEOTIDE SEQUENCE [LARGE SCALE GENOMIC DNA]</scope>
    <source>
        <strain evidence="3">DF5081</strain>
    </source>
</reference>
<keyword evidence="3" id="KW-1185">Reference proteome</keyword>
<organism evidence="2 3">
    <name type="scientific">Caenorhabditis japonica</name>
    <dbReference type="NCBI Taxonomy" id="281687"/>
    <lineage>
        <taxon>Eukaryota</taxon>
        <taxon>Metazoa</taxon>
        <taxon>Ecdysozoa</taxon>
        <taxon>Nematoda</taxon>
        <taxon>Chromadorea</taxon>
        <taxon>Rhabditida</taxon>
        <taxon>Rhabditina</taxon>
        <taxon>Rhabditomorpha</taxon>
        <taxon>Rhabditoidea</taxon>
        <taxon>Rhabditidae</taxon>
        <taxon>Peloderinae</taxon>
        <taxon>Caenorhabditis</taxon>
    </lineage>
</organism>
<proteinExistence type="predicted"/>
<reference evidence="2" key="2">
    <citation type="submission" date="2022-06" db="UniProtKB">
        <authorList>
            <consortium name="EnsemblMetazoa"/>
        </authorList>
    </citation>
    <scope>IDENTIFICATION</scope>
    <source>
        <strain evidence="2">DF5081</strain>
    </source>
</reference>
<evidence type="ECO:0000313" key="3">
    <source>
        <dbReference type="Proteomes" id="UP000005237"/>
    </source>
</evidence>